<evidence type="ECO:0000313" key="7">
    <source>
        <dbReference type="EMBL" id="ETS75318.1"/>
    </source>
</evidence>
<dbReference type="Gene3D" id="1.20.1250.20">
    <property type="entry name" value="MFS general substrate transporter like domains"/>
    <property type="match status" value="1"/>
</dbReference>
<feature type="transmembrane region" description="Helical" evidence="6">
    <location>
        <begin position="54"/>
        <end position="75"/>
    </location>
</feature>
<dbReference type="PANTHER" id="PTHR43791:SF64">
    <property type="entry name" value="MAJOR FACILITATOR SUPERFAMILY (MFS) PROFILE DOMAIN-CONTAINING PROTEIN"/>
    <property type="match status" value="1"/>
</dbReference>
<dbReference type="EMBL" id="KI912118">
    <property type="protein sequence ID" value="ETS75318.1"/>
    <property type="molecule type" value="Genomic_DNA"/>
</dbReference>
<evidence type="ECO:0000256" key="1">
    <source>
        <dbReference type="ARBA" id="ARBA00004141"/>
    </source>
</evidence>
<dbReference type="SUPFAM" id="SSF103473">
    <property type="entry name" value="MFS general substrate transporter"/>
    <property type="match status" value="1"/>
</dbReference>
<keyword evidence="8" id="KW-1185">Reference proteome</keyword>
<evidence type="ECO:0008006" key="9">
    <source>
        <dbReference type="Google" id="ProtNLM"/>
    </source>
</evidence>
<dbReference type="PANTHER" id="PTHR43791">
    <property type="entry name" value="PERMEASE-RELATED"/>
    <property type="match status" value="1"/>
</dbReference>
<keyword evidence="3 6" id="KW-0812">Transmembrane</keyword>
<dbReference type="InterPro" id="IPR036259">
    <property type="entry name" value="MFS_trans_sf"/>
</dbReference>
<dbReference type="OrthoDB" id="3639251at2759"/>
<evidence type="ECO:0000256" key="5">
    <source>
        <dbReference type="ARBA" id="ARBA00023136"/>
    </source>
</evidence>
<evidence type="ECO:0000256" key="2">
    <source>
        <dbReference type="ARBA" id="ARBA00022448"/>
    </source>
</evidence>
<keyword evidence="2" id="KW-0813">Transport</keyword>
<dbReference type="GeneID" id="19277275"/>
<dbReference type="InParanoid" id="W3WN84"/>
<dbReference type="eggNOG" id="KOG2533">
    <property type="taxonomic scope" value="Eukaryota"/>
</dbReference>
<dbReference type="GO" id="GO:0022857">
    <property type="term" value="F:transmembrane transporter activity"/>
    <property type="evidence" value="ECO:0007669"/>
    <property type="project" value="InterPro"/>
</dbReference>
<name>W3WN84_PESFW</name>
<sequence length="181" mass="20271">MFTQAESRSRCEKDLVLRLDIFVILFGCTRRIISSALSAPIEEDLHSYVNEFDYFTNYIQAAYCFAMIPGQIIMAHVGPNYWLSGLEIASGVITGFMAVTTSAHQICVLKVLIGLCEYGAWFGMVTLLMHWYTPEELAMRLAIYHLCQAFDGVVSETVQAALINALDGLHGISGWRWLFSA</sequence>
<protein>
    <recommendedName>
        <fullName evidence="9">Major facilitator superfamily (MFS) profile domain-containing protein</fullName>
    </recommendedName>
</protein>
<evidence type="ECO:0000256" key="4">
    <source>
        <dbReference type="ARBA" id="ARBA00022989"/>
    </source>
</evidence>
<dbReference type="KEGG" id="pfy:PFICI_12262"/>
<dbReference type="AlphaFoldDB" id="W3WN84"/>
<dbReference type="RefSeq" id="XP_007839034.1">
    <property type="nucleotide sequence ID" value="XM_007840843.1"/>
</dbReference>
<evidence type="ECO:0000256" key="3">
    <source>
        <dbReference type="ARBA" id="ARBA00022692"/>
    </source>
</evidence>
<keyword evidence="5 6" id="KW-0472">Membrane</keyword>
<evidence type="ECO:0000313" key="8">
    <source>
        <dbReference type="Proteomes" id="UP000030651"/>
    </source>
</evidence>
<keyword evidence="4 6" id="KW-1133">Transmembrane helix</keyword>
<evidence type="ECO:0000256" key="6">
    <source>
        <dbReference type="SAM" id="Phobius"/>
    </source>
</evidence>
<organism evidence="7 8">
    <name type="scientific">Pestalotiopsis fici (strain W106-1 / CGMCC3.15140)</name>
    <dbReference type="NCBI Taxonomy" id="1229662"/>
    <lineage>
        <taxon>Eukaryota</taxon>
        <taxon>Fungi</taxon>
        <taxon>Dikarya</taxon>
        <taxon>Ascomycota</taxon>
        <taxon>Pezizomycotina</taxon>
        <taxon>Sordariomycetes</taxon>
        <taxon>Xylariomycetidae</taxon>
        <taxon>Amphisphaeriales</taxon>
        <taxon>Sporocadaceae</taxon>
        <taxon>Pestalotiopsis</taxon>
    </lineage>
</organism>
<reference evidence="8" key="1">
    <citation type="journal article" date="2015" name="BMC Genomics">
        <title>Genomic and transcriptomic analysis of the endophytic fungus Pestalotiopsis fici reveals its lifestyle and high potential for synthesis of natural products.</title>
        <authorList>
            <person name="Wang X."/>
            <person name="Zhang X."/>
            <person name="Liu L."/>
            <person name="Xiang M."/>
            <person name="Wang W."/>
            <person name="Sun X."/>
            <person name="Che Y."/>
            <person name="Guo L."/>
            <person name="Liu G."/>
            <person name="Guo L."/>
            <person name="Wang C."/>
            <person name="Yin W.B."/>
            <person name="Stadler M."/>
            <person name="Zhang X."/>
            <person name="Liu X."/>
        </authorList>
    </citation>
    <scope>NUCLEOTIDE SEQUENCE [LARGE SCALE GENOMIC DNA]</scope>
    <source>
        <strain evidence="8">W106-1 / CGMCC3.15140</strain>
    </source>
</reference>
<gene>
    <name evidence="7" type="ORF">PFICI_12262</name>
</gene>
<accession>W3WN84</accession>
<dbReference type="Pfam" id="PF07690">
    <property type="entry name" value="MFS_1"/>
    <property type="match status" value="1"/>
</dbReference>
<dbReference type="STRING" id="1229662.W3WN84"/>
<dbReference type="Proteomes" id="UP000030651">
    <property type="component" value="Unassembled WGS sequence"/>
</dbReference>
<feature type="transmembrane region" description="Helical" evidence="6">
    <location>
        <begin position="111"/>
        <end position="132"/>
    </location>
</feature>
<feature type="transmembrane region" description="Helical" evidence="6">
    <location>
        <begin position="81"/>
        <end position="99"/>
    </location>
</feature>
<dbReference type="HOGENOM" id="CLU_1489497_0_0_1"/>
<dbReference type="GO" id="GO:0016020">
    <property type="term" value="C:membrane"/>
    <property type="evidence" value="ECO:0007669"/>
    <property type="project" value="UniProtKB-SubCell"/>
</dbReference>
<proteinExistence type="predicted"/>
<comment type="subcellular location">
    <subcellularLocation>
        <location evidence="1">Membrane</location>
        <topology evidence="1">Multi-pass membrane protein</topology>
    </subcellularLocation>
</comment>
<dbReference type="InterPro" id="IPR011701">
    <property type="entry name" value="MFS"/>
</dbReference>